<keyword evidence="2" id="KW-1185">Reference proteome</keyword>
<dbReference type="OrthoDB" id="8814382at2"/>
<dbReference type="PATRIC" id="fig|433924.3.peg.1829"/>
<dbReference type="Pfam" id="PF20228">
    <property type="entry name" value="DUF6587"/>
    <property type="match status" value="1"/>
</dbReference>
<evidence type="ECO:0000313" key="1">
    <source>
        <dbReference type="EMBL" id="KTT14627.1"/>
    </source>
</evidence>
<dbReference type="RefSeq" id="WP_058644268.1">
    <property type="nucleotide sequence ID" value="NZ_LDSL01000180.1"/>
</dbReference>
<dbReference type="InterPro" id="IPR046494">
    <property type="entry name" value="DUF6587"/>
</dbReference>
<dbReference type="AlphaFoldDB" id="A0A147GM00"/>
<proteinExistence type="predicted"/>
<evidence type="ECO:0000313" key="2">
    <source>
        <dbReference type="Proteomes" id="UP000072741"/>
    </source>
</evidence>
<organism evidence="1 2">
    <name type="scientific">Pseudacidovorax intermedius</name>
    <dbReference type="NCBI Taxonomy" id="433924"/>
    <lineage>
        <taxon>Bacteria</taxon>
        <taxon>Pseudomonadati</taxon>
        <taxon>Pseudomonadota</taxon>
        <taxon>Betaproteobacteria</taxon>
        <taxon>Burkholderiales</taxon>
        <taxon>Comamonadaceae</taxon>
        <taxon>Pseudacidovorax</taxon>
    </lineage>
</organism>
<accession>A0A147GM00</accession>
<dbReference type="Proteomes" id="UP000072741">
    <property type="component" value="Unassembled WGS sequence"/>
</dbReference>
<reference evidence="1 2" key="1">
    <citation type="journal article" date="2016" name="Front. Microbiol.">
        <title>Genomic Resource of Rice Seed Associated Bacteria.</title>
        <authorList>
            <person name="Midha S."/>
            <person name="Bansal K."/>
            <person name="Sharma S."/>
            <person name="Kumar N."/>
            <person name="Patil P.P."/>
            <person name="Chaudhry V."/>
            <person name="Patil P.B."/>
        </authorList>
    </citation>
    <scope>NUCLEOTIDE SEQUENCE [LARGE SCALE GENOMIC DNA]</scope>
    <source>
        <strain evidence="1 2">NS331</strain>
    </source>
</reference>
<comment type="caution">
    <text evidence="1">The sequence shown here is derived from an EMBL/GenBank/DDBJ whole genome shotgun (WGS) entry which is preliminary data.</text>
</comment>
<name>A0A147GM00_9BURK</name>
<dbReference type="EMBL" id="LDSL01000180">
    <property type="protein sequence ID" value="KTT14627.1"/>
    <property type="molecule type" value="Genomic_DNA"/>
</dbReference>
<protein>
    <submittedName>
        <fullName evidence="1">Uncharacterized protein</fullName>
    </submittedName>
</protein>
<gene>
    <name evidence="1" type="ORF">NS331_23115</name>
</gene>
<sequence>MQNAVVALIVLAAALYAAWRWMPAGWRRSLAPRMARWMARSGLVREEREAKVARSLSQTGGCGSCDSCGTCGPTATKGHPVPAEQQAQAGR</sequence>